<evidence type="ECO:0000313" key="2">
    <source>
        <dbReference type="EMBL" id="MBB4615459.1"/>
    </source>
</evidence>
<dbReference type="GO" id="GO:0016853">
    <property type="term" value="F:isomerase activity"/>
    <property type="evidence" value="ECO:0007669"/>
    <property type="project" value="UniProtKB-KW"/>
</dbReference>
<dbReference type="CDD" id="cd00531">
    <property type="entry name" value="NTF2_like"/>
    <property type="match status" value="1"/>
</dbReference>
<feature type="domain" description="SnoaL-like" evidence="1">
    <location>
        <begin position="11"/>
        <end position="132"/>
    </location>
</feature>
<dbReference type="RefSeq" id="WP_144907301.1">
    <property type="nucleotide sequence ID" value="NZ_JACHOA010000008.1"/>
</dbReference>
<dbReference type="Proteomes" id="UP000538566">
    <property type="component" value="Unassembled WGS sequence"/>
</dbReference>
<dbReference type="OrthoDB" id="7585039at2"/>
<evidence type="ECO:0000313" key="3">
    <source>
        <dbReference type="Proteomes" id="UP000538566"/>
    </source>
</evidence>
<proteinExistence type="predicted"/>
<dbReference type="InterPro" id="IPR032710">
    <property type="entry name" value="NTF2-like_dom_sf"/>
</dbReference>
<organism evidence="2 3">
    <name type="scientific">Novosphingobium taihuense</name>
    <dbReference type="NCBI Taxonomy" id="260085"/>
    <lineage>
        <taxon>Bacteria</taxon>
        <taxon>Pseudomonadati</taxon>
        <taxon>Pseudomonadota</taxon>
        <taxon>Alphaproteobacteria</taxon>
        <taxon>Sphingomonadales</taxon>
        <taxon>Sphingomonadaceae</taxon>
        <taxon>Novosphingobium</taxon>
    </lineage>
</organism>
<sequence length="194" mass="22374">MGSGSEQMLNELYDKMKIREVVTNYCRGVDRMDRDLLMSVYHPDAIDDHGFFVGNREDFWDWVNRYHTNAQISHQHIITNHSCELDGDTAHAETYWMMAGMDAKDMTLTLGGGRYIDRMEKREGEWRIAARKCVAEWGGEPAPSKVPLEFMAMLRESGTVARDRSDSSYERPLAVKPERVGINLDILPPEYRPE</sequence>
<dbReference type="Pfam" id="PF13577">
    <property type="entry name" value="SnoaL_4"/>
    <property type="match status" value="1"/>
</dbReference>
<gene>
    <name evidence="2" type="ORF">GGR37_003755</name>
</gene>
<keyword evidence="3" id="KW-1185">Reference proteome</keyword>
<dbReference type="EMBL" id="JACHOA010000008">
    <property type="protein sequence ID" value="MBB4615459.1"/>
    <property type="molecule type" value="Genomic_DNA"/>
</dbReference>
<evidence type="ECO:0000259" key="1">
    <source>
        <dbReference type="Pfam" id="PF13577"/>
    </source>
</evidence>
<reference evidence="2 3" key="1">
    <citation type="submission" date="2020-08" db="EMBL/GenBank/DDBJ databases">
        <title>Genomic Encyclopedia of Type Strains, Phase IV (KMG-IV): sequencing the most valuable type-strain genomes for metagenomic binning, comparative biology and taxonomic classification.</title>
        <authorList>
            <person name="Goeker M."/>
        </authorList>
    </citation>
    <scope>NUCLEOTIDE SEQUENCE [LARGE SCALE GENOMIC DNA]</scope>
    <source>
        <strain evidence="2 3">DSM 17507</strain>
    </source>
</reference>
<protein>
    <submittedName>
        <fullName evidence="2">Ketosteroid isomerase-like protein</fullName>
    </submittedName>
</protein>
<accession>A0A7W7AED2</accession>
<name>A0A7W7AED2_9SPHN</name>
<keyword evidence="2" id="KW-0413">Isomerase</keyword>
<dbReference type="AlphaFoldDB" id="A0A7W7AED2"/>
<dbReference type="InterPro" id="IPR037401">
    <property type="entry name" value="SnoaL-like"/>
</dbReference>
<dbReference type="Gene3D" id="3.10.450.50">
    <property type="match status" value="1"/>
</dbReference>
<dbReference type="SUPFAM" id="SSF54427">
    <property type="entry name" value="NTF2-like"/>
    <property type="match status" value="1"/>
</dbReference>
<comment type="caution">
    <text evidence="2">The sequence shown here is derived from an EMBL/GenBank/DDBJ whole genome shotgun (WGS) entry which is preliminary data.</text>
</comment>